<name>A0ABQ9WMP7_9EUKA</name>
<organism evidence="2 3">
    <name type="scientific">Blattamonas nauphoetae</name>
    <dbReference type="NCBI Taxonomy" id="2049346"/>
    <lineage>
        <taxon>Eukaryota</taxon>
        <taxon>Metamonada</taxon>
        <taxon>Preaxostyla</taxon>
        <taxon>Oxymonadida</taxon>
        <taxon>Blattamonas</taxon>
    </lineage>
</organism>
<evidence type="ECO:0000256" key="1">
    <source>
        <dbReference type="SAM" id="MobiDB-lite"/>
    </source>
</evidence>
<feature type="region of interest" description="Disordered" evidence="1">
    <location>
        <begin position="1"/>
        <end position="41"/>
    </location>
</feature>
<feature type="compositionally biased region" description="Basic and acidic residues" evidence="1">
    <location>
        <begin position="1"/>
        <end position="24"/>
    </location>
</feature>
<comment type="caution">
    <text evidence="2">The sequence shown here is derived from an EMBL/GenBank/DDBJ whole genome shotgun (WGS) entry which is preliminary data.</text>
</comment>
<keyword evidence="3" id="KW-1185">Reference proteome</keyword>
<reference evidence="2 3" key="1">
    <citation type="journal article" date="2022" name="bioRxiv">
        <title>Genomics of Preaxostyla Flagellates Illuminates Evolutionary Transitions and the Path Towards Mitochondrial Loss.</title>
        <authorList>
            <person name="Novak L.V.F."/>
            <person name="Treitli S.C."/>
            <person name="Pyrih J."/>
            <person name="Halakuc P."/>
            <person name="Pipaliya S.V."/>
            <person name="Vacek V."/>
            <person name="Brzon O."/>
            <person name="Soukal P."/>
            <person name="Eme L."/>
            <person name="Dacks J.B."/>
            <person name="Karnkowska A."/>
            <person name="Elias M."/>
            <person name="Hampl V."/>
        </authorList>
    </citation>
    <scope>NUCLEOTIDE SEQUENCE [LARGE SCALE GENOMIC DNA]</scope>
    <source>
        <strain evidence="2">NAU3</strain>
        <tissue evidence="2">Gut</tissue>
    </source>
</reference>
<protein>
    <submittedName>
        <fullName evidence="2">Uncharacterized protein</fullName>
    </submittedName>
</protein>
<dbReference type="Proteomes" id="UP001281761">
    <property type="component" value="Unassembled WGS sequence"/>
</dbReference>
<evidence type="ECO:0000313" key="3">
    <source>
        <dbReference type="Proteomes" id="UP001281761"/>
    </source>
</evidence>
<feature type="region of interest" description="Disordered" evidence="1">
    <location>
        <begin position="118"/>
        <end position="159"/>
    </location>
</feature>
<accession>A0ABQ9WMP7</accession>
<feature type="compositionally biased region" description="Polar residues" evidence="1">
    <location>
        <begin position="122"/>
        <end position="159"/>
    </location>
</feature>
<proteinExistence type="predicted"/>
<feature type="region of interest" description="Disordered" evidence="1">
    <location>
        <begin position="189"/>
        <end position="232"/>
    </location>
</feature>
<gene>
    <name evidence="2" type="ORF">BLNAU_24341</name>
</gene>
<evidence type="ECO:0000313" key="2">
    <source>
        <dbReference type="EMBL" id="KAK2940755.1"/>
    </source>
</evidence>
<sequence length="232" mass="26415">MEPSEHDPTEKTVDHSDRTPDTHYGRALTFHSIPPTRPSTPVNLNSSFFGSTPSDTLPATKQLDDPHIALHTTNTFHAPASSSQFHRTRRDPREHRFFHRNLSLNTISSQHYKIVRPILPHSSPSQPHHNLQQVPQPRNTRSNRIDLSSPNKQPNSSILPSEYLKQGLFWNHEQILPDPQPTITLQSTAFARPPRPPQDLRDRINPPPNSSLDGQAWKGKKNVLTPLQRKEL</sequence>
<dbReference type="EMBL" id="JARBJD010000611">
    <property type="protein sequence ID" value="KAK2940755.1"/>
    <property type="molecule type" value="Genomic_DNA"/>
</dbReference>